<name>A0A3B0R6I9_9ZZZZ</name>
<dbReference type="EMBL" id="UOEE01000046">
    <property type="protein sequence ID" value="VAV87731.1"/>
    <property type="molecule type" value="Genomic_DNA"/>
</dbReference>
<dbReference type="Pfam" id="PF00005">
    <property type="entry name" value="ABC_tran"/>
    <property type="match status" value="1"/>
</dbReference>
<keyword evidence="2" id="KW-0067">ATP-binding</keyword>
<dbReference type="InterPro" id="IPR003439">
    <property type="entry name" value="ABC_transporter-like_ATP-bd"/>
</dbReference>
<dbReference type="SUPFAM" id="SSF52540">
    <property type="entry name" value="P-loop containing nucleoside triphosphate hydrolases"/>
    <property type="match status" value="1"/>
</dbReference>
<feature type="non-terminal residue" evidence="6">
    <location>
        <position position="1"/>
    </location>
</feature>
<reference evidence="6" key="1">
    <citation type="submission" date="2018-06" db="EMBL/GenBank/DDBJ databases">
        <authorList>
            <person name="Zhirakovskaya E."/>
        </authorList>
    </citation>
    <scope>NUCLEOTIDE SEQUENCE</scope>
</reference>
<evidence type="ECO:0000259" key="4">
    <source>
        <dbReference type="Pfam" id="PF00005"/>
    </source>
</evidence>
<dbReference type="InterPro" id="IPR037118">
    <property type="entry name" value="Val-tRNA_synth_C_sf"/>
</dbReference>
<dbReference type="AlphaFoldDB" id="A0A3B0R6I9"/>
<proteinExistence type="predicted"/>
<dbReference type="InterPro" id="IPR051309">
    <property type="entry name" value="ABCF_ATPase"/>
</dbReference>
<feature type="domain" description="ABC transporter" evidence="4">
    <location>
        <begin position="15"/>
        <end position="68"/>
    </location>
</feature>
<organism evidence="6">
    <name type="scientific">hydrothermal vent metagenome</name>
    <dbReference type="NCBI Taxonomy" id="652676"/>
    <lineage>
        <taxon>unclassified sequences</taxon>
        <taxon>metagenomes</taxon>
        <taxon>ecological metagenomes</taxon>
    </lineage>
</organism>
<sequence>ALVNSGSDQVEINGKIKHVQAYMKDFLFAPHQARTKVKVLSGGEKARLMLARAFCLPSNFLILDEPTNDLDLETLDLLQAMLAEYPGTVLLVSHDRDFLDRVVTSTIAFAGEGKWQTHPGGWSDIPKAAAISAGANSPKSKPAQKAAKIKSGKAKQMTFKDKHALQTLPGQISRLESQIAEMQNQLSDTGLYRREPETFKKLSDKLAAKTRTLKTSEERWLQLAMAQETGEDLD</sequence>
<dbReference type="PANTHER" id="PTHR42855:SF1">
    <property type="entry name" value="ABC TRANSPORTER DOMAIN-CONTAINING PROTEIN"/>
    <property type="match status" value="1"/>
</dbReference>
<evidence type="ECO:0000256" key="3">
    <source>
        <dbReference type="SAM" id="Coils"/>
    </source>
</evidence>
<feature type="domain" description="ABC transporter Uup C-terminal" evidence="5">
    <location>
        <begin position="157"/>
        <end position="224"/>
    </location>
</feature>
<feature type="coiled-coil region" evidence="3">
    <location>
        <begin position="165"/>
        <end position="219"/>
    </location>
</feature>
<evidence type="ECO:0000313" key="6">
    <source>
        <dbReference type="EMBL" id="VAV87731.1"/>
    </source>
</evidence>
<protein>
    <submittedName>
        <fullName evidence="6">Bis-ABC ATPase Uup</fullName>
    </submittedName>
</protein>
<dbReference type="Pfam" id="PF16326">
    <property type="entry name" value="ABC_tran_CTD"/>
    <property type="match status" value="1"/>
</dbReference>
<dbReference type="GO" id="GO:0005524">
    <property type="term" value="F:ATP binding"/>
    <property type="evidence" value="ECO:0007669"/>
    <property type="project" value="UniProtKB-KW"/>
</dbReference>
<keyword evidence="3" id="KW-0175">Coiled coil</keyword>
<evidence type="ECO:0000256" key="2">
    <source>
        <dbReference type="ARBA" id="ARBA00022840"/>
    </source>
</evidence>
<evidence type="ECO:0000259" key="5">
    <source>
        <dbReference type="Pfam" id="PF16326"/>
    </source>
</evidence>
<dbReference type="Gene3D" id="3.40.50.300">
    <property type="entry name" value="P-loop containing nucleotide triphosphate hydrolases"/>
    <property type="match status" value="1"/>
</dbReference>
<dbReference type="InterPro" id="IPR032524">
    <property type="entry name" value="ABC_tran_C"/>
</dbReference>
<gene>
    <name evidence="6" type="ORF">MNBD_ALPHA06-674</name>
</gene>
<keyword evidence="1" id="KW-0547">Nucleotide-binding</keyword>
<accession>A0A3B0R6I9</accession>
<dbReference type="GO" id="GO:0016887">
    <property type="term" value="F:ATP hydrolysis activity"/>
    <property type="evidence" value="ECO:0007669"/>
    <property type="project" value="InterPro"/>
</dbReference>
<evidence type="ECO:0000256" key="1">
    <source>
        <dbReference type="ARBA" id="ARBA00022741"/>
    </source>
</evidence>
<dbReference type="PANTHER" id="PTHR42855">
    <property type="entry name" value="ABC TRANSPORTER ATP-BINDING SUBUNIT"/>
    <property type="match status" value="1"/>
</dbReference>
<dbReference type="GO" id="GO:0003677">
    <property type="term" value="F:DNA binding"/>
    <property type="evidence" value="ECO:0007669"/>
    <property type="project" value="InterPro"/>
</dbReference>
<dbReference type="InterPro" id="IPR027417">
    <property type="entry name" value="P-loop_NTPase"/>
</dbReference>
<dbReference type="Gene3D" id="1.10.287.380">
    <property type="entry name" value="Valyl-tRNA synthetase, C-terminal domain"/>
    <property type="match status" value="1"/>
</dbReference>